<feature type="transmembrane region" description="Helical" evidence="1">
    <location>
        <begin position="82"/>
        <end position="101"/>
    </location>
</feature>
<dbReference type="EMBL" id="HBEA01012884">
    <property type="protein sequence ID" value="CAD8260301.1"/>
    <property type="molecule type" value="Transcribed_RNA"/>
</dbReference>
<keyword evidence="1" id="KW-0472">Membrane</keyword>
<feature type="transmembrane region" description="Helical" evidence="1">
    <location>
        <begin position="439"/>
        <end position="461"/>
    </location>
</feature>
<sequence>MDRELLLTLLVFWSSTTAALIIFLRLWFANRGEAFHPHSVEVAPRHQHFLCVHAQTQCKRGFVVSSISAFVAPRGSTSNKSFTVLGCCISVTGFIGSMQWYGTGDATFFELICCLLGFIGLLFVCITELDVTPERFLTTKLLVTSWLAQRVMAYRLRAQKRESPPAKSLPDLVVWLIWGSDFREVLPFPIDETDKGFCDFITSNPNTAEYFVKDLTIHGTGVVQSPSERFAQRKKLVDHDGLVKEFERGNAIGQLMHAVGCVVYIGLCTYAVVLNDPGESPRLASVVLFTFFSFGFTQFLTGMYGPVPYLLKGWIMPWNPFYEDRGFMADLDAALADAETMAIDAGSNGTTADAAVKEDGASSGLRKRKVERESSQAKEKFHLTDANIALDNPFLRWASVNPISNIDSVGHFMVMTEMIAVLTPCVAIGLQWITALCDGPVLVVIWDLFIGFLSCGGHGVLSGTFRDCAIFNSDIYSHCIFKAREVCLA</sequence>
<feature type="transmembrane region" description="Helical" evidence="1">
    <location>
        <begin position="107"/>
        <end position="126"/>
    </location>
</feature>
<organism evidence="2">
    <name type="scientific">Pinguiococcus pyrenoidosus</name>
    <dbReference type="NCBI Taxonomy" id="172671"/>
    <lineage>
        <taxon>Eukaryota</taxon>
        <taxon>Sar</taxon>
        <taxon>Stramenopiles</taxon>
        <taxon>Ochrophyta</taxon>
        <taxon>Pinguiophyceae</taxon>
        <taxon>Pinguiochrysidales</taxon>
        <taxon>Pinguiochrysidaceae</taxon>
        <taxon>Pinguiococcus</taxon>
    </lineage>
</organism>
<keyword evidence="1" id="KW-0812">Transmembrane</keyword>
<evidence type="ECO:0000256" key="1">
    <source>
        <dbReference type="SAM" id="Phobius"/>
    </source>
</evidence>
<feature type="transmembrane region" description="Helical" evidence="1">
    <location>
        <begin position="286"/>
        <end position="311"/>
    </location>
</feature>
<feature type="transmembrane region" description="Helical" evidence="1">
    <location>
        <begin position="6"/>
        <end position="28"/>
    </location>
</feature>
<accession>A0A7R9UCB2</accession>
<evidence type="ECO:0000313" key="2">
    <source>
        <dbReference type="EMBL" id="CAD8260301.1"/>
    </source>
</evidence>
<keyword evidence="1" id="KW-1133">Transmembrane helix</keyword>
<name>A0A7R9UCB2_9STRA</name>
<feature type="transmembrane region" description="Helical" evidence="1">
    <location>
        <begin position="255"/>
        <end position="274"/>
    </location>
</feature>
<reference evidence="2" key="1">
    <citation type="submission" date="2021-01" db="EMBL/GenBank/DDBJ databases">
        <authorList>
            <person name="Corre E."/>
            <person name="Pelletier E."/>
            <person name="Niang G."/>
            <person name="Scheremetjew M."/>
            <person name="Finn R."/>
            <person name="Kale V."/>
            <person name="Holt S."/>
            <person name="Cochrane G."/>
            <person name="Meng A."/>
            <person name="Brown T."/>
            <person name="Cohen L."/>
        </authorList>
    </citation>
    <scope>NUCLEOTIDE SEQUENCE</scope>
    <source>
        <strain evidence="2">CCMP2078</strain>
    </source>
</reference>
<dbReference type="AlphaFoldDB" id="A0A7R9UCB2"/>
<protein>
    <submittedName>
        <fullName evidence="2">Uncharacterized protein</fullName>
    </submittedName>
</protein>
<proteinExistence type="predicted"/>
<feature type="transmembrane region" description="Helical" evidence="1">
    <location>
        <begin position="412"/>
        <end position="433"/>
    </location>
</feature>
<gene>
    <name evidence="2" type="ORF">PPYR1160_LOCUS9803</name>
</gene>